<dbReference type="AlphaFoldDB" id="A0A0Z8LE75"/>
<reference evidence="2" key="2">
    <citation type="submission" date="2023-11" db="EMBL/GenBank/DDBJ databases">
        <title>Antimicrobial resistance in invasive Streptococcus suis isolated in Spain and the associated genetic mechanisms.</title>
        <authorList>
            <person name="Uruen C."/>
            <person name="Arenas J.A."/>
        </authorList>
    </citation>
    <scope>NUCLEOTIDE SEQUENCE</scope>
    <source>
        <strain evidence="2">Ss_70</strain>
    </source>
</reference>
<dbReference type="InterPro" id="IPR012477">
    <property type="entry name" value="Glyco_transf_52"/>
</dbReference>
<dbReference type="RefSeq" id="WP_024389073.1">
    <property type="nucleotide sequence ID" value="NZ_CEJO01000014.1"/>
</dbReference>
<reference evidence="1 3" key="1">
    <citation type="submission" date="2016-02" db="EMBL/GenBank/DDBJ databases">
        <authorList>
            <consortium name="Pathogen Informatics"/>
        </authorList>
    </citation>
    <scope>NUCLEOTIDE SEQUENCE [LARGE SCALE GENOMIC DNA]</scope>
    <source>
        <strain evidence="1 3">LSS8</strain>
    </source>
</reference>
<proteinExistence type="predicted"/>
<evidence type="ECO:0000313" key="3">
    <source>
        <dbReference type="Proteomes" id="UP000072933"/>
    </source>
</evidence>
<dbReference type="EMBL" id="FIID01000013">
    <property type="protein sequence ID" value="CYV89096.1"/>
    <property type="molecule type" value="Genomic_DNA"/>
</dbReference>
<keyword evidence="1" id="KW-0328">Glycosyltransferase</keyword>
<dbReference type="Proteomes" id="UP001270004">
    <property type="component" value="Unassembled WGS sequence"/>
</dbReference>
<evidence type="ECO:0000313" key="2">
    <source>
        <dbReference type="EMBL" id="MDX5037430.1"/>
    </source>
</evidence>
<evidence type="ECO:0000313" key="1">
    <source>
        <dbReference type="EMBL" id="CYV89096.1"/>
    </source>
</evidence>
<sequence length="317" mass="37761">MKRIYICHTVYQVLISLLKMDLKNDTLLSVGIVKNFPNMRNELMAYVNLVEVEEYTFGLRSMIHTLETKNWFSFFKNFEEIIIFLDHRQVGHFLNKHKLPYFLIEDGYNFFKDKRVCHLESIQSSWKRILYRWYFRPATLIGSSPYCQSIEVNDLSLVHPEQAYKPFVEVPRKKLFDSISQERLEAIVQIFGVKSLFNNEVIKERRVLLLTQPLSWEFYVTDEERLEIYLAGLRPYYKDYKIYIKPHPRDSFDYSSLGDGIIIFPQDIPIELFELAGYMNFDVGITYSSSSMDYLDCFDEKVYLHEKFPLPSKTKID</sequence>
<dbReference type="EMBL" id="JAWWZK010000005">
    <property type="protein sequence ID" value="MDX5037430.1"/>
    <property type="molecule type" value="Genomic_DNA"/>
</dbReference>
<gene>
    <name evidence="1" type="ORF">ERS132370_01276</name>
    <name evidence="2" type="ORF">SHY70_03940</name>
</gene>
<accession>A0A0Z8LE75</accession>
<protein>
    <submittedName>
        <fullName evidence="2">Glycosyltransferase family 52</fullName>
    </submittedName>
    <submittedName>
        <fullName evidence="1">Lipooligosaccharide sialyltransferase</fullName>
    </submittedName>
</protein>
<dbReference type="Proteomes" id="UP000072933">
    <property type="component" value="Unassembled WGS sequence"/>
</dbReference>
<organism evidence="1 3">
    <name type="scientific">Streptococcus suis</name>
    <dbReference type="NCBI Taxonomy" id="1307"/>
    <lineage>
        <taxon>Bacteria</taxon>
        <taxon>Bacillati</taxon>
        <taxon>Bacillota</taxon>
        <taxon>Bacilli</taxon>
        <taxon>Lactobacillales</taxon>
        <taxon>Streptococcaceae</taxon>
        <taxon>Streptococcus</taxon>
    </lineage>
</organism>
<dbReference type="Pfam" id="PF07922">
    <property type="entry name" value="Glyco_transf_52"/>
    <property type="match status" value="1"/>
</dbReference>
<name>A0A0Z8LE75_STRSU</name>
<dbReference type="GO" id="GO:0016757">
    <property type="term" value="F:glycosyltransferase activity"/>
    <property type="evidence" value="ECO:0007669"/>
    <property type="project" value="UniProtKB-KW"/>
</dbReference>
<dbReference type="Gene3D" id="3.40.50.11110">
    <property type="entry name" value="Sialyltransferase, C-terminal GT-B Rossman nucleotide-binding domain"/>
    <property type="match status" value="1"/>
</dbReference>
<keyword evidence="1" id="KW-0808">Transferase</keyword>